<dbReference type="InterPro" id="IPR008972">
    <property type="entry name" value="Cupredoxin"/>
</dbReference>
<comment type="caution">
    <text evidence="13">The sequence shown here is derived from an EMBL/GenBank/DDBJ whole genome shotgun (WGS) entry which is preliminary data.</text>
</comment>
<keyword evidence="5" id="KW-0249">Electron transport</keyword>
<keyword evidence="11" id="KW-0812">Transmembrane</keyword>
<keyword evidence="6" id="KW-0186">Copper</keyword>
<sequence>MLREAGPGGNDGPVGQGGRFGDSLNSRHVFGHVFGIEVVIACVVFGAVLGLIVLAGIWSHHKRRNGQEPWRKSEHHLVEGTYTVVLAGVTAFIVFLSFTSNAKPAHVPPAKVGVYVTAYQWCWRFTYQGTGVSITATCEDGHVPTLELPTHTVVHMSLISADVVHEMWVPHLRFKMEAFPDHVNAWDTELYSTGTWPGRCSEFCGIYHYAMHFYLKAVTPATFTTWLHGEQAKLHSGHTLAGNSGEALP</sequence>
<feature type="transmembrane region" description="Helical" evidence="11">
    <location>
        <begin position="29"/>
        <end position="57"/>
    </location>
</feature>
<dbReference type="PROSITE" id="PS50857">
    <property type="entry name" value="COX2_CUA"/>
    <property type="match status" value="1"/>
</dbReference>
<dbReference type="SUPFAM" id="SSF49503">
    <property type="entry name" value="Cupredoxins"/>
    <property type="match status" value="1"/>
</dbReference>
<dbReference type="PANTHER" id="PTHR22888">
    <property type="entry name" value="CYTOCHROME C OXIDASE, SUBUNIT II"/>
    <property type="match status" value="1"/>
</dbReference>
<name>A0ABW9QRP8_9ACTN</name>
<comment type="function">
    <text evidence="8">Subunits I and II form the functional core of the enzyme complex. Electrons originating in cytochrome c are transferred via heme a and Cu(A) to the binuclear center formed by heme a3 and Cu(B).</text>
</comment>
<keyword evidence="3" id="KW-0813">Transport</keyword>
<comment type="similarity">
    <text evidence="2">Belongs to the cytochrome c oxidase subunit 2 family.</text>
</comment>
<comment type="catalytic activity">
    <reaction evidence="10">
        <text>4 Fe(II)-[cytochrome c] + O2 + 8 H(+)(in) = 4 Fe(III)-[cytochrome c] + 2 H2O + 4 H(+)(out)</text>
        <dbReference type="Rhea" id="RHEA:11436"/>
        <dbReference type="Rhea" id="RHEA-COMP:10350"/>
        <dbReference type="Rhea" id="RHEA-COMP:14399"/>
        <dbReference type="ChEBI" id="CHEBI:15377"/>
        <dbReference type="ChEBI" id="CHEBI:15378"/>
        <dbReference type="ChEBI" id="CHEBI:15379"/>
        <dbReference type="ChEBI" id="CHEBI:29033"/>
        <dbReference type="ChEBI" id="CHEBI:29034"/>
        <dbReference type="EC" id="7.1.1.9"/>
    </reaction>
</comment>
<comment type="subcellular location">
    <subcellularLocation>
        <location evidence="1">Membrane</location>
    </subcellularLocation>
</comment>
<evidence type="ECO:0000256" key="9">
    <source>
        <dbReference type="ARBA" id="ARBA00031399"/>
    </source>
</evidence>
<protein>
    <recommendedName>
        <fullName evidence="9">Cytochrome aa3 subunit 2</fullName>
    </recommendedName>
</protein>
<evidence type="ECO:0000256" key="8">
    <source>
        <dbReference type="ARBA" id="ARBA00024688"/>
    </source>
</evidence>
<evidence type="ECO:0000256" key="1">
    <source>
        <dbReference type="ARBA" id="ARBA00004370"/>
    </source>
</evidence>
<proteinExistence type="inferred from homology"/>
<gene>
    <name evidence="13" type="ORF">GHK86_06680</name>
</gene>
<dbReference type="EMBL" id="WJHE01000287">
    <property type="protein sequence ID" value="MST32404.1"/>
    <property type="molecule type" value="Genomic_DNA"/>
</dbReference>
<evidence type="ECO:0000256" key="4">
    <source>
        <dbReference type="ARBA" id="ARBA00022723"/>
    </source>
</evidence>
<dbReference type="InterPro" id="IPR001505">
    <property type="entry name" value="Copper_CuA"/>
</dbReference>
<dbReference type="InterPro" id="IPR045187">
    <property type="entry name" value="CcO_II"/>
</dbReference>
<dbReference type="Proteomes" id="UP000437736">
    <property type="component" value="Unassembled WGS sequence"/>
</dbReference>
<accession>A0ABW9QRP8</accession>
<dbReference type="Pfam" id="PF00116">
    <property type="entry name" value="COX2"/>
    <property type="match status" value="1"/>
</dbReference>
<evidence type="ECO:0000256" key="5">
    <source>
        <dbReference type="ARBA" id="ARBA00022982"/>
    </source>
</evidence>
<organism evidence="13 14">
    <name type="scientific">Acidiferrimicrobium australe</name>
    <dbReference type="NCBI Taxonomy" id="2664430"/>
    <lineage>
        <taxon>Bacteria</taxon>
        <taxon>Bacillati</taxon>
        <taxon>Actinomycetota</taxon>
        <taxon>Acidimicrobiia</taxon>
        <taxon>Acidimicrobiales</taxon>
        <taxon>Acidimicrobiaceae</taxon>
        <taxon>Acidiferrimicrobium</taxon>
    </lineage>
</organism>
<dbReference type="InterPro" id="IPR002429">
    <property type="entry name" value="CcO_II-like_C"/>
</dbReference>
<reference evidence="13 14" key="1">
    <citation type="submission" date="2019-11" db="EMBL/GenBank/DDBJ databases">
        <title>Acidiferrimicrobium australis gen. nov., sp. nov., an acidophilic and obligately heterotrophic, member of the Actinobacteria that catalyses dissimilatory oxido- reduction of iron isolated from metal-rich acidic water in Chile.</title>
        <authorList>
            <person name="Gonzalez D."/>
            <person name="Huber K."/>
            <person name="Hedrich S."/>
            <person name="Rojas-Villalobos C."/>
            <person name="Quatrini R."/>
            <person name="Dinamarca M.A."/>
            <person name="Schwarz A."/>
            <person name="Canales C."/>
            <person name="Nancucheo I."/>
        </authorList>
    </citation>
    <scope>NUCLEOTIDE SEQUENCE [LARGE SCALE GENOMIC DNA]</scope>
    <source>
        <strain evidence="13 14">USS-CCA1</strain>
    </source>
</reference>
<dbReference type="PANTHER" id="PTHR22888:SF9">
    <property type="entry name" value="CYTOCHROME C OXIDASE SUBUNIT 2"/>
    <property type="match status" value="1"/>
</dbReference>
<evidence type="ECO:0000256" key="3">
    <source>
        <dbReference type="ARBA" id="ARBA00022448"/>
    </source>
</evidence>
<keyword evidence="7 11" id="KW-0472">Membrane</keyword>
<keyword evidence="11" id="KW-1133">Transmembrane helix</keyword>
<dbReference type="PROSITE" id="PS00078">
    <property type="entry name" value="COX2"/>
    <property type="match status" value="1"/>
</dbReference>
<evidence type="ECO:0000256" key="10">
    <source>
        <dbReference type="ARBA" id="ARBA00047816"/>
    </source>
</evidence>
<keyword evidence="4" id="KW-0479">Metal-binding</keyword>
<feature type="domain" description="Cytochrome oxidase subunit II copper A binding" evidence="12">
    <location>
        <begin position="109"/>
        <end position="229"/>
    </location>
</feature>
<evidence type="ECO:0000256" key="7">
    <source>
        <dbReference type="ARBA" id="ARBA00023136"/>
    </source>
</evidence>
<evidence type="ECO:0000313" key="13">
    <source>
        <dbReference type="EMBL" id="MST32404.1"/>
    </source>
</evidence>
<evidence type="ECO:0000256" key="2">
    <source>
        <dbReference type="ARBA" id="ARBA00007866"/>
    </source>
</evidence>
<keyword evidence="14" id="KW-1185">Reference proteome</keyword>
<evidence type="ECO:0000313" key="14">
    <source>
        <dbReference type="Proteomes" id="UP000437736"/>
    </source>
</evidence>
<evidence type="ECO:0000256" key="6">
    <source>
        <dbReference type="ARBA" id="ARBA00023008"/>
    </source>
</evidence>
<evidence type="ECO:0000256" key="11">
    <source>
        <dbReference type="SAM" id="Phobius"/>
    </source>
</evidence>
<dbReference type="Gene3D" id="2.60.40.420">
    <property type="entry name" value="Cupredoxins - blue copper proteins"/>
    <property type="match status" value="1"/>
</dbReference>
<evidence type="ECO:0000259" key="12">
    <source>
        <dbReference type="PROSITE" id="PS50857"/>
    </source>
</evidence>
<feature type="transmembrane region" description="Helical" evidence="11">
    <location>
        <begin position="77"/>
        <end position="98"/>
    </location>
</feature>